<name>A0A558AZZ0_9STAP</name>
<dbReference type="EMBL" id="VMSJ01000001">
    <property type="protein sequence ID" value="TVT29796.1"/>
    <property type="molecule type" value="Genomic_DNA"/>
</dbReference>
<gene>
    <name evidence="1" type="ORF">FO441_05855</name>
</gene>
<dbReference type="AlphaFoldDB" id="A0A558AZZ0"/>
<evidence type="ECO:0000313" key="1">
    <source>
        <dbReference type="EMBL" id="TVT29796.1"/>
    </source>
</evidence>
<dbReference type="OrthoDB" id="2390897at2"/>
<proteinExistence type="predicted"/>
<protein>
    <submittedName>
        <fullName evidence="1">Uncharacterized protein</fullName>
    </submittedName>
</protein>
<dbReference type="Proteomes" id="UP000315103">
    <property type="component" value="Unassembled WGS sequence"/>
</dbReference>
<comment type="caution">
    <text evidence="1">The sequence shown here is derived from an EMBL/GenBank/DDBJ whole genome shotgun (WGS) entry which is preliminary data.</text>
</comment>
<organism evidence="1 2">
    <name type="scientific">Salinicoccus cyprini</name>
    <dbReference type="NCBI Taxonomy" id="2493691"/>
    <lineage>
        <taxon>Bacteria</taxon>
        <taxon>Bacillati</taxon>
        <taxon>Bacillota</taxon>
        <taxon>Bacilli</taxon>
        <taxon>Bacillales</taxon>
        <taxon>Staphylococcaceae</taxon>
        <taxon>Salinicoccus</taxon>
    </lineage>
</organism>
<accession>A0A558AZZ0</accession>
<evidence type="ECO:0000313" key="2">
    <source>
        <dbReference type="Proteomes" id="UP000315103"/>
    </source>
</evidence>
<keyword evidence="2" id="KW-1185">Reference proteome</keyword>
<reference evidence="1 2" key="1">
    <citation type="submission" date="2019-07" db="EMBL/GenBank/DDBJ databases">
        <title>Salinicoccus cyprini sp. nov., isolated from gastro-intestinal tract of mirror carp, Cyprinus carpio var. specularis, collected from Gobind Sagar Reservoir, Himachal Pradesh, India.</title>
        <authorList>
            <person name="Talwar C."/>
            <person name="Singh A.K."/>
            <person name="Lal R."/>
            <person name="Negi R.K."/>
        </authorList>
    </citation>
    <scope>NUCLEOTIDE SEQUENCE [LARGE SCALE GENOMIC DNA]</scope>
    <source>
        <strain evidence="1 2">CT19</strain>
    </source>
</reference>
<sequence>MSKHIDNTEKSYFVEEYDSIEELLSERGICMEEFLRMIDDPDHKVISGVPVVAYENLENPVFKVGYLEDGMTPLDILEKLKSCS</sequence>